<proteinExistence type="predicted"/>
<feature type="region of interest" description="Disordered" evidence="1">
    <location>
        <begin position="251"/>
        <end position="327"/>
    </location>
</feature>
<dbReference type="AlphaFoldDB" id="A0ABD0Y421"/>
<accession>A0ABD0Y421</accession>
<dbReference type="Proteomes" id="UP001558652">
    <property type="component" value="Unassembled WGS sequence"/>
</dbReference>
<name>A0ABD0Y421_9HEMI</name>
<organism evidence="2 3">
    <name type="scientific">Ranatra chinensis</name>
    <dbReference type="NCBI Taxonomy" id="642074"/>
    <lineage>
        <taxon>Eukaryota</taxon>
        <taxon>Metazoa</taxon>
        <taxon>Ecdysozoa</taxon>
        <taxon>Arthropoda</taxon>
        <taxon>Hexapoda</taxon>
        <taxon>Insecta</taxon>
        <taxon>Pterygota</taxon>
        <taxon>Neoptera</taxon>
        <taxon>Paraneoptera</taxon>
        <taxon>Hemiptera</taxon>
        <taxon>Heteroptera</taxon>
        <taxon>Panheteroptera</taxon>
        <taxon>Nepomorpha</taxon>
        <taxon>Nepidae</taxon>
        <taxon>Ranatrinae</taxon>
        <taxon>Ranatra</taxon>
    </lineage>
</organism>
<feature type="compositionally biased region" description="Basic residues" evidence="1">
    <location>
        <begin position="278"/>
        <end position="291"/>
    </location>
</feature>
<sequence length="545" mass="61706">MASKRRNVSEKNTKQDTTSIGSFKTTMSVMIRGCKSTSLLADAQLLAWLTMLKRYYIMSAKEEMSRQIKKKRPPTREEFEAMKKKAMEGAALIERTAAPKPAPSIRAPTSDQLQEMYARKVAALREQVAGARRRNKETEKARKISNKEATLRKVSRADAPRKEGVRSRGSSHSAPRSTADIEDREHRTSIDTVSQDKGTKLQTSKSSESTQPGDRTEKRIVGKEEDVRETVSDTEVHEIMSTKFAPASFHARLRPAKSESKKLEEEDTASGIMAYFDKRHKPKRRQQRKTKLSLLKTSSYEVRKRVEEPNAKEERPPVPQTSGQELAQSEAQYLKKEGIDLLEVKVREGRKPRPITPAKLPTSMVARAMMEAEERYRRSRTERASSGGNSPRDEVCRYLKSNVHNGLQGRRHLALPDDEVLLVRVAPKETPTVALEEEAPPVKETQPRQWAHFRSEGLNKYLPSEPIGLVSSKSQLDRNHLWDELPTVRHLLGVGSAPVNIPENEYDTTGSRFLKMSADLVSKSKNFWTDSRRFIGDLLTSGKHQ</sequence>
<evidence type="ECO:0000313" key="3">
    <source>
        <dbReference type="Proteomes" id="UP001558652"/>
    </source>
</evidence>
<dbReference type="EMBL" id="JBFDAA010000014">
    <property type="protein sequence ID" value="KAL1122155.1"/>
    <property type="molecule type" value="Genomic_DNA"/>
</dbReference>
<feature type="compositionally biased region" description="Basic and acidic residues" evidence="1">
    <location>
        <begin position="301"/>
        <end position="316"/>
    </location>
</feature>
<feature type="compositionally biased region" description="Basic and acidic residues" evidence="1">
    <location>
        <begin position="179"/>
        <end position="189"/>
    </location>
</feature>
<keyword evidence="3" id="KW-1185">Reference proteome</keyword>
<evidence type="ECO:0000313" key="2">
    <source>
        <dbReference type="EMBL" id="KAL1122155.1"/>
    </source>
</evidence>
<comment type="caution">
    <text evidence="2">The sequence shown here is derived from an EMBL/GenBank/DDBJ whole genome shotgun (WGS) entry which is preliminary data.</text>
</comment>
<feature type="compositionally biased region" description="Basic and acidic residues" evidence="1">
    <location>
        <begin position="136"/>
        <end position="166"/>
    </location>
</feature>
<gene>
    <name evidence="2" type="ORF">AAG570_003560</name>
</gene>
<feature type="compositionally biased region" description="Basic and acidic residues" evidence="1">
    <location>
        <begin position="214"/>
        <end position="234"/>
    </location>
</feature>
<feature type="compositionally biased region" description="Polar residues" evidence="1">
    <location>
        <begin position="190"/>
        <end position="213"/>
    </location>
</feature>
<evidence type="ECO:0000256" key="1">
    <source>
        <dbReference type="SAM" id="MobiDB-lite"/>
    </source>
</evidence>
<feature type="region of interest" description="Disordered" evidence="1">
    <location>
        <begin position="128"/>
        <end position="234"/>
    </location>
</feature>
<reference evidence="2 3" key="1">
    <citation type="submission" date="2024-07" db="EMBL/GenBank/DDBJ databases">
        <title>Chromosome-level genome assembly of the water stick insect Ranatra chinensis (Heteroptera: Nepidae).</title>
        <authorList>
            <person name="Liu X."/>
        </authorList>
    </citation>
    <scope>NUCLEOTIDE SEQUENCE [LARGE SCALE GENOMIC DNA]</scope>
    <source>
        <strain evidence="2">Cailab_2021Rc</strain>
        <tissue evidence="2">Muscle</tissue>
    </source>
</reference>
<protein>
    <submittedName>
        <fullName evidence="2">Uncharacterized protein</fullName>
    </submittedName>
</protein>